<dbReference type="AlphaFoldDB" id="A0A8J1U6X4"/>
<dbReference type="SUPFAM" id="SSF57501">
    <property type="entry name" value="Cystine-knot cytokines"/>
    <property type="match status" value="1"/>
</dbReference>
<comment type="caution">
    <text evidence="5">The sequence shown here is derived from an EMBL/GenBank/DDBJ whole genome shotgun (WGS) entry which is preliminary data.</text>
</comment>
<dbReference type="Gene3D" id="2.10.90.10">
    <property type="entry name" value="Cystine-knot cytokines"/>
    <property type="match status" value="1"/>
</dbReference>
<name>A0A8J1U6X4_OWEFU</name>
<dbReference type="InterPro" id="IPR029034">
    <property type="entry name" value="Cystine-knot_cytokine"/>
</dbReference>
<evidence type="ECO:0000256" key="2">
    <source>
        <dbReference type="ARBA" id="ARBA00007236"/>
    </source>
</evidence>
<dbReference type="GO" id="GO:0005125">
    <property type="term" value="F:cytokine activity"/>
    <property type="evidence" value="ECO:0007669"/>
    <property type="project" value="InterPro"/>
</dbReference>
<gene>
    <name evidence="5" type="ORF">OFUS_LOCUS1534</name>
</gene>
<evidence type="ECO:0000256" key="3">
    <source>
        <dbReference type="ARBA" id="ARBA00022525"/>
    </source>
</evidence>
<dbReference type="Pfam" id="PF06083">
    <property type="entry name" value="IL17"/>
    <property type="match status" value="1"/>
</dbReference>
<dbReference type="OrthoDB" id="6108548at2759"/>
<keyword evidence="3" id="KW-0964">Secreted</keyword>
<dbReference type="GO" id="GO:0005576">
    <property type="term" value="C:extracellular region"/>
    <property type="evidence" value="ECO:0007669"/>
    <property type="project" value="UniProtKB-SubCell"/>
</dbReference>
<dbReference type="EMBL" id="CAIIXF020000001">
    <property type="protein sequence ID" value="CAH1774010.1"/>
    <property type="molecule type" value="Genomic_DNA"/>
</dbReference>
<accession>A0A8J1U6X4</accession>
<keyword evidence="4" id="KW-0732">Signal</keyword>
<evidence type="ECO:0000256" key="1">
    <source>
        <dbReference type="ARBA" id="ARBA00004613"/>
    </source>
</evidence>
<comment type="subcellular location">
    <subcellularLocation>
        <location evidence="1">Secreted</location>
    </subcellularLocation>
</comment>
<evidence type="ECO:0000256" key="4">
    <source>
        <dbReference type="ARBA" id="ARBA00022729"/>
    </source>
</evidence>
<proteinExistence type="inferred from homology"/>
<evidence type="ECO:0000313" key="5">
    <source>
        <dbReference type="EMBL" id="CAH1774010.1"/>
    </source>
</evidence>
<sequence length="236" mass="27265">MTKKPYAMLTYYSLGVTFGFQKHLDEGCFKKNIQMDTHMTTMFNKVILLFFITYAITVLNNKNVYGSECNEPQNLSRVLQRARRNSDYSENVAMLPPLTRILHAHWANRSRTYLETKGEDHNGRHIFGDTECKINTTSRFIMKRSICPWSYVYNYDKNRFPSTMVQASCNCKDGCYGKEYGFGCRPVYYNVRVLRKQAGECGEDGFYKYIPDWERIAVGCTCVADKVSKIKGTVVG</sequence>
<organism evidence="5 6">
    <name type="scientific">Owenia fusiformis</name>
    <name type="common">Polychaete worm</name>
    <dbReference type="NCBI Taxonomy" id="6347"/>
    <lineage>
        <taxon>Eukaryota</taxon>
        <taxon>Metazoa</taxon>
        <taxon>Spiralia</taxon>
        <taxon>Lophotrochozoa</taxon>
        <taxon>Annelida</taxon>
        <taxon>Polychaeta</taxon>
        <taxon>Sedentaria</taxon>
        <taxon>Canalipalpata</taxon>
        <taxon>Sabellida</taxon>
        <taxon>Oweniida</taxon>
        <taxon>Oweniidae</taxon>
        <taxon>Owenia</taxon>
    </lineage>
</organism>
<dbReference type="InterPro" id="IPR010345">
    <property type="entry name" value="IL-17_fam"/>
</dbReference>
<dbReference type="Proteomes" id="UP000749559">
    <property type="component" value="Unassembled WGS sequence"/>
</dbReference>
<comment type="similarity">
    <text evidence="2">Belongs to the IL-17 family.</text>
</comment>
<reference evidence="5" key="1">
    <citation type="submission" date="2022-03" db="EMBL/GenBank/DDBJ databases">
        <authorList>
            <person name="Martin C."/>
        </authorList>
    </citation>
    <scope>NUCLEOTIDE SEQUENCE</scope>
</reference>
<evidence type="ECO:0000313" key="6">
    <source>
        <dbReference type="Proteomes" id="UP000749559"/>
    </source>
</evidence>
<keyword evidence="6" id="KW-1185">Reference proteome</keyword>
<protein>
    <submittedName>
        <fullName evidence="5">Uncharacterized protein</fullName>
    </submittedName>
</protein>